<organism evidence="3 4">
    <name type="scientific">Didymella glomerata</name>
    <dbReference type="NCBI Taxonomy" id="749621"/>
    <lineage>
        <taxon>Eukaryota</taxon>
        <taxon>Fungi</taxon>
        <taxon>Dikarya</taxon>
        <taxon>Ascomycota</taxon>
        <taxon>Pezizomycotina</taxon>
        <taxon>Dothideomycetes</taxon>
        <taxon>Pleosporomycetidae</taxon>
        <taxon>Pleosporales</taxon>
        <taxon>Pleosporineae</taxon>
        <taxon>Didymellaceae</taxon>
        <taxon>Didymella</taxon>
    </lineage>
</organism>
<dbReference type="AlphaFoldDB" id="A0A9W8WSD9"/>
<dbReference type="SMART" id="SM00355">
    <property type="entry name" value="ZnF_C2H2"/>
    <property type="match status" value="3"/>
</dbReference>
<comment type="caution">
    <text evidence="3">The sequence shown here is derived from an EMBL/GenBank/DDBJ whole genome shotgun (WGS) entry which is preliminary data.</text>
</comment>
<dbReference type="InterPro" id="IPR013087">
    <property type="entry name" value="Znf_C2H2_type"/>
</dbReference>
<gene>
    <name evidence="3" type="ORF">N0V87_008864</name>
</gene>
<dbReference type="PROSITE" id="PS50157">
    <property type="entry name" value="ZINC_FINGER_C2H2_2"/>
    <property type="match status" value="1"/>
</dbReference>
<dbReference type="OrthoDB" id="6105938at2759"/>
<dbReference type="SUPFAM" id="SSF57667">
    <property type="entry name" value="beta-beta-alpha zinc fingers"/>
    <property type="match status" value="1"/>
</dbReference>
<dbReference type="Gene3D" id="3.30.160.60">
    <property type="entry name" value="Classic Zinc Finger"/>
    <property type="match status" value="1"/>
</dbReference>
<evidence type="ECO:0000313" key="3">
    <source>
        <dbReference type="EMBL" id="KAJ4331818.1"/>
    </source>
</evidence>
<accession>A0A9W8WSD9</accession>
<keyword evidence="1" id="KW-0863">Zinc-finger</keyword>
<keyword evidence="1" id="KW-0479">Metal-binding</keyword>
<name>A0A9W8WSD9_9PLEO</name>
<dbReference type="PROSITE" id="PS00028">
    <property type="entry name" value="ZINC_FINGER_C2H2_1"/>
    <property type="match status" value="1"/>
</dbReference>
<evidence type="ECO:0000313" key="4">
    <source>
        <dbReference type="Proteomes" id="UP001140562"/>
    </source>
</evidence>
<reference evidence="3" key="1">
    <citation type="submission" date="2022-10" db="EMBL/GenBank/DDBJ databases">
        <title>Tapping the CABI collections for fungal endophytes: first genome assemblies for Collariella, Neodidymelliopsis, Ascochyta clinopodiicola, Didymella pomorum, Didymosphaeria variabile, Neocosmospora piperis and Neocucurbitaria cava.</title>
        <authorList>
            <person name="Hill R."/>
        </authorList>
    </citation>
    <scope>NUCLEOTIDE SEQUENCE</scope>
    <source>
        <strain evidence="3">IMI 360193</strain>
    </source>
</reference>
<protein>
    <recommendedName>
        <fullName evidence="2">C2H2-type domain-containing protein</fullName>
    </recommendedName>
</protein>
<dbReference type="GO" id="GO:0008270">
    <property type="term" value="F:zinc ion binding"/>
    <property type="evidence" value="ECO:0007669"/>
    <property type="project" value="UniProtKB-KW"/>
</dbReference>
<dbReference type="Pfam" id="PF00096">
    <property type="entry name" value="zf-C2H2"/>
    <property type="match status" value="1"/>
</dbReference>
<feature type="domain" description="C2H2-type" evidence="2">
    <location>
        <begin position="20"/>
        <end position="42"/>
    </location>
</feature>
<dbReference type="EMBL" id="JAPEUV010000137">
    <property type="protein sequence ID" value="KAJ4331818.1"/>
    <property type="molecule type" value="Genomic_DNA"/>
</dbReference>
<keyword evidence="1" id="KW-0862">Zinc</keyword>
<evidence type="ECO:0000259" key="2">
    <source>
        <dbReference type="PROSITE" id="PS50157"/>
    </source>
</evidence>
<proteinExistence type="predicted"/>
<dbReference type="Proteomes" id="UP001140562">
    <property type="component" value="Unassembled WGS sequence"/>
</dbReference>
<sequence length="160" mass="18229">MVGAYFLDQYAYMAHIQDHNVCTQCDRHFDSADNLYQHNLAHRSLDYECLKCDRGFKTYGGMIIHLESGCCSDVDRDTLNTLAAECNRSDGFILSEYEDNLLDGDLEYYHGKVNPYYCPTCGTEVPRLSSLFQHVESRACSQTLDDGVMGTLCRYLANYV</sequence>
<dbReference type="InterPro" id="IPR036236">
    <property type="entry name" value="Znf_C2H2_sf"/>
</dbReference>
<keyword evidence="4" id="KW-1185">Reference proteome</keyword>
<evidence type="ECO:0000256" key="1">
    <source>
        <dbReference type="PROSITE-ProRule" id="PRU00042"/>
    </source>
</evidence>